<dbReference type="InterPro" id="IPR011856">
    <property type="entry name" value="tRNA_endonuc-like_dom_sf"/>
</dbReference>
<evidence type="ECO:0000313" key="2">
    <source>
        <dbReference type="Proteomes" id="UP001303899"/>
    </source>
</evidence>
<gene>
    <name evidence="1" type="ORF">VB776_10690</name>
</gene>
<name>A0ABU5S4M4_9BACT</name>
<dbReference type="RefSeq" id="WP_323328843.1">
    <property type="nucleotide sequence ID" value="NZ_JAYGIL010000011.1"/>
</dbReference>
<proteinExistence type="predicted"/>
<dbReference type="Gene3D" id="3.40.1350.10">
    <property type="match status" value="1"/>
</dbReference>
<sequence>MKIKNKSSFKDEKTDLSYFENWVRQLEKNNDRQYERIEIETSLGKTHVWGLHTKEEHLETLVTFSLLGVYIQSEVQTSDGRMDALIRMKDVVYCIEFKLDESAEKAIQQIKDKGYLQPFSAKNKKLVAIGINFSSGRIEVGGNNKVVFYSVVTSATTRIEY</sequence>
<keyword evidence="2" id="KW-1185">Reference proteome</keyword>
<accession>A0ABU5S4M4</accession>
<dbReference type="Pfam" id="PF08011">
    <property type="entry name" value="PDDEXK_9"/>
    <property type="match status" value="1"/>
</dbReference>
<dbReference type="InterPro" id="IPR012547">
    <property type="entry name" value="PDDEXK_9"/>
</dbReference>
<dbReference type="PANTHER" id="PTHR34825">
    <property type="entry name" value="CONSERVED PROTEIN, WITH A WEAK D-GALACTARATE DEHYDRATASE/ALTRONATE HYDROLASE DOMAIN"/>
    <property type="match status" value="1"/>
</dbReference>
<dbReference type="EMBL" id="JAYGIL010000011">
    <property type="protein sequence ID" value="MEA5403385.1"/>
    <property type="molecule type" value="Genomic_DNA"/>
</dbReference>
<dbReference type="PANTHER" id="PTHR34825:SF1">
    <property type="entry name" value="AAA-ATPASE-LIKE DOMAIN-CONTAINING PROTEIN"/>
    <property type="match status" value="1"/>
</dbReference>
<protein>
    <submittedName>
        <fullName evidence="1">PD-(D/E)XK nuclease domain-containing protein</fullName>
    </submittedName>
</protein>
<comment type="caution">
    <text evidence="1">The sequence shown here is derived from an EMBL/GenBank/DDBJ whole genome shotgun (WGS) entry which is preliminary data.</text>
</comment>
<evidence type="ECO:0000313" key="1">
    <source>
        <dbReference type="EMBL" id="MEA5403385.1"/>
    </source>
</evidence>
<dbReference type="Proteomes" id="UP001303899">
    <property type="component" value="Unassembled WGS sequence"/>
</dbReference>
<reference evidence="1 2" key="1">
    <citation type="submission" date="2023-12" db="EMBL/GenBank/DDBJ databases">
        <title>Novel species of the genus Arcicella isolated from rivers.</title>
        <authorList>
            <person name="Lu H."/>
        </authorList>
    </citation>
    <scope>NUCLEOTIDE SEQUENCE [LARGE SCALE GENOMIC DNA]</scope>
    <source>
        <strain evidence="1 2">DC2W</strain>
    </source>
</reference>
<organism evidence="1 2">
    <name type="scientific">Arcicella gelida</name>
    <dbReference type="NCBI Taxonomy" id="2984195"/>
    <lineage>
        <taxon>Bacteria</taxon>
        <taxon>Pseudomonadati</taxon>
        <taxon>Bacteroidota</taxon>
        <taxon>Cytophagia</taxon>
        <taxon>Cytophagales</taxon>
        <taxon>Flectobacillaceae</taxon>
        <taxon>Arcicella</taxon>
    </lineage>
</organism>